<comment type="caution">
    <text evidence="1">The sequence shown here is derived from an EMBL/GenBank/DDBJ whole genome shotgun (WGS) entry which is preliminary data.</text>
</comment>
<name>A0A2H3P8I4_9BACT</name>
<evidence type="ECO:0000313" key="1">
    <source>
        <dbReference type="EMBL" id="PEN09195.1"/>
    </source>
</evidence>
<dbReference type="AlphaFoldDB" id="A0A2H3P8I4"/>
<reference evidence="1 2" key="1">
    <citation type="submission" date="2017-10" db="EMBL/GenBank/DDBJ databases">
        <title>Draft genome of Longimonas halophila.</title>
        <authorList>
            <person name="Goh K.M."/>
            <person name="Shamsir M.S."/>
            <person name="Lim S.W."/>
        </authorList>
    </citation>
    <scope>NUCLEOTIDE SEQUENCE [LARGE SCALE GENOMIC DNA]</scope>
    <source>
        <strain evidence="1 2">KCTC 42399</strain>
    </source>
</reference>
<organism evidence="1 2">
    <name type="scientific">Longimonas halophila</name>
    <dbReference type="NCBI Taxonomy" id="1469170"/>
    <lineage>
        <taxon>Bacteria</taxon>
        <taxon>Pseudomonadati</taxon>
        <taxon>Rhodothermota</taxon>
        <taxon>Rhodothermia</taxon>
        <taxon>Rhodothermales</taxon>
        <taxon>Salisaetaceae</taxon>
        <taxon>Longimonas</taxon>
    </lineage>
</organism>
<keyword evidence="2" id="KW-1185">Reference proteome</keyword>
<evidence type="ECO:0000313" key="2">
    <source>
        <dbReference type="Proteomes" id="UP000221024"/>
    </source>
</evidence>
<sequence length="230" mass="24139">MKHFLLAGFLLVTQCGCLTLTTAETGRTAGEDTKELTVSAASGAYADLSIGGPNDDGIPQEDRERNDPLNYVPIVEASGVVGIGDRTDLRVRGNSAMFLAARVKQQLVGTPTSLFAASVGLEGGVNPGALLAGGVAYLYGTVPLYLSLHPRENVALYAVPRYAITNITTVARPPDGTRSGTARWSYPGLTYGVGIGTRRRVFVEVSHLGRGAFAPSQVAVAFSTPVNWGD</sequence>
<accession>A0A2H3P8I4</accession>
<dbReference type="RefSeq" id="WP_098060595.1">
    <property type="nucleotide sequence ID" value="NZ_PDEP01000001.1"/>
</dbReference>
<gene>
    <name evidence="1" type="ORF">CRI93_00230</name>
</gene>
<protein>
    <recommendedName>
        <fullName evidence="3">Outer membrane protein beta-barrel domain-containing protein</fullName>
    </recommendedName>
</protein>
<proteinExistence type="predicted"/>
<evidence type="ECO:0008006" key="3">
    <source>
        <dbReference type="Google" id="ProtNLM"/>
    </source>
</evidence>
<dbReference type="EMBL" id="PDEP01000001">
    <property type="protein sequence ID" value="PEN09195.1"/>
    <property type="molecule type" value="Genomic_DNA"/>
</dbReference>
<dbReference type="Proteomes" id="UP000221024">
    <property type="component" value="Unassembled WGS sequence"/>
</dbReference>